<dbReference type="InterPro" id="IPR057207">
    <property type="entry name" value="FBXL15_LRR"/>
</dbReference>
<dbReference type="Pfam" id="PF12937">
    <property type="entry name" value="F-box-like"/>
    <property type="match status" value="1"/>
</dbReference>
<sequence length="227" mass="25757">MHLAELNTECLLHLFSFLDKESRRSLSLSCRRLHEVFLEPGLWTLLRFGSPAELRRDNFVLGAALRHLAVCWHSSRVKVCNVEEWMKSSFQKDLCREHEGLVSSFLERVCHICPNLVSLTLSGCGHITDSDITIVLRSCSRLRRLCLENCSRVTDATLRAAALHGTSLEEVRVDFCRNVSRGGLQALRESRPELVLGAERSAGMIPDTRPEERPHVRKALQNVLLFV</sequence>
<keyword evidence="1" id="KW-0433">Leucine-rich repeat</keyword>
<reference evidence="4" key="1">
    <citation type="submission" date="2020-10" db="EMBL/GenBank/DDBJ databases">
        <title>Chromosome-scale genome assembly of the Allis shad, Alosa alosa.</title>
        <authorList>
            <person name="Margot Z."/>
            <person name="Christophe K."/>
            <person name="Cabau C."/>
            <person name="Louis A."/>
            <person name="Berthelot C."/>
            <person name="Parey E."/>
            <person name="Roest Crollius H."/>
            <person name="Montfort J."/>
            <person name="Robinson-Rechavi M."/>
            <person name="Bucao C."/>
            <person name="Bouchez O."/>
            <person name="Gislard M."/>
            <person name="Lluch J."/>
            <person name="Milhes M."/>
            <person name="Lampietro C."/>
            <person name="Lopez Roques C."/>
            <person name="Donnadieu C."/>
            <person name="Braasch I."/>
            <person name="Desvignes T."/>
            <person name="Postlethwait J."/>
            <person name="Bobe J."/>
            <person name="Guiguen Y."/>
        </authorList>
    </citation>
    <scope>NUCLEOTIDE SEQUENCE</scope>
    <source>
        <strain evidence="4">M-15738</strain>
        <tissue evidence="4">Blood</tissue>
    </source>
</reference>
<dbReference type="Proteomes" id="UP000823561">
    <property type="component" value="Chromosome 11"/>
</dbReference>
<feature type="domain" description="F-box" evidence="3">
    <location>
        <begin position="1"/>
        <end position="46"/>
    </location>
</feature>
<dbReference type="PANTHER" id="PTHR13318">
    <property type="entry name" value="PARTNER OF PAIRED, ISOFORM B-RELATED"/>
    <property type="match status" value="1"/>
</dbReference>
<evidence type="ECO:0000259" key="3">
    <source>
        <dbReference type="PROSITE" id="PS50181"/>
    </source>
</evidence>
<protein>
    <recommendedName>
        <fullName evidence="3">F-box domain-containing protein</fullName>
    </recommendedName>
</protein>
<gene>
    <name evidence="4" type="ORF">AALO_G00149060</name>
</gene>
<accession>A0AAV6GGU0</accession>
<dbReference type="InterPro" id="IPR036047">
    <property type="entry name" value="F-box-like_dom_sf"/>
</dbReference>
<proteinExistence type="predicted"/>
<dbReference type="InterPro" id="IPR032675">
    <property type="entry name" value="LRR_dom_sf"/>
</dbReference>
<dbReference type="Pfam" id="PF25372">
    <property type="entry name" value="DUF7885"/>
    <property type="match status" value="1"/>
</dbReference>
<dbReference type="InterPro" id="IPR006553">
    <property type="entry name" value="Leu-rich_rpt_Cys-con_subtyp"/>
</dbReference>
<dbReference type="GO" id="GO:0019005">
    <property type="term" value="C:SCF ubiquitin ligase complex"/>
    <property type="evidence" value="ECO:0007669"/>
    <property type="project" value="TreeGrafter"/>
</dbReference>
<keyword evidence="2" id="KW-0833">Ubl conjugation pathway</keyword>
<name>A0AAV6GGU0_9TELE</name>
<evidence type="ECO:0000256" key="2">
    <source>
        <dbReference type="ARBA" id="ARBA00022786"/>
    </source>
</evidence>
<dbReference type="SUPFAM" id="SSF81383">
    <property type="entry name" value="F-box domain"/>
    <property type="match status" value="1"/>
</dbReference>
<organism evidence="4 5">
    <name type="scientific">Alosa alosa</name>
    <name type="common">allis shad</name>
    <dbReference type="NCBI Taxonomy" id="278164"/>
    <lineage>
        <taxon>Eukaryota</taxon>
        <taxon>Metazoa</taxon>
        <taxon>Chordata</taxon>
        <taxon>Craniata</taxon>
        <taxon>Vertebrata</taxon>
        <taxon>Euteleostomi</taxon>
        <taxon>Actinopterygii</taxon>
        <taxon>Neopterygii</taxon>
        <taxon>Teleostei</taxon>
        <taxon>Clupei</taxon>
        <taxon>Clupeiformes</taxon>
        <taxon>Clupeoidei</taxon>
        <taxon>Clupeidae</taxon>
        <taxon>Alosa</taxon>
    </lineage>
</organism>
<evidence type="ECO:0000313" key="5">
    <source>
        <dbReference type="Proteomes" id="UP000823561"/>
    </source>
</evidence>
<dbReference type="InterPro" id="IPR001810">
    <property type="entry name" value="F-box_dom"/>
</dbReference>
<evidence type="ECO:0000256" key="1">
    <source>
        <dbReference type="ARBA" id="ARBA00022614"/>
    </source>
</evidence>
<dbReference type="EMBL" id="JADWDJ010000011">
    <property type="protein sequence ID" value="KAG5273227.1"/>
    <property type="molecule type" value="Genomic_DNA"/>
</dbReference>
<keyword evidence="5" id="KW-1185">Reference proteome</keyword>
<dbReference type="PROSITE" id="PS50181">
    <property type="entry name" value="FBOX"/>
    <property type="match status" value="1"/>
</dbReference>
<dbReference type="AlphaFoldDB" id="A0AAV6GGU0"/>
<dbReference type="Gene3D" id="3.80.10.10">
    <property type="entry name" value="Ribonuclease Inhibitor"/>
    <property type="match status" value="1"/>
</dbReference>
<dbReference type="SMART" id="SM00367">
    <property type="entry name" value="LRR_CC"/>
    <property type="match status" value="3"/>
</dbReference>
<dbReference type="GO" id="GO:0031146">
    <property type="term" value="P:SCF-dependent proteasomal ubiquitin-dependent protein catabolic process"/>
    <property type="evidence" value="ECO:0007669"/>
    <property type="project" value="TreeGrafter"/>
</dbReference>
<dbReference type="SUPFAM" id="SSF52047">
    <property type="entry name" value="RNI-like"/>
    <property type="match status" value="1"/>
</dbReference>
<evidence type="ECO:0000313" key="4">
    <source>
        <dbReference type="EMBL" id="KAG5273227.1"/>
    </source>
</evidence>
<comment type="caution">
    <text evidence="4">The sequence shown here is derived from an EMBL/GenBank/DDBJ whole genome shotgun (WGS) entry which is preliminary data.</text>
</comment>